<sequence length="325" mass="37066">MVKAKRPASTASVSDQKEFELPARLTVNDFLFLYEFKMRQAPLLNLDTWPKVTPQQALDLIGETTIDEMYEGNSSLATSHRKCEILLSPQDENAIDIEKLKKAMFDKDCILAYAIPLVFWAVGKGRDTDLLHLVCIYNWASYIKYEINTRLRKQHNERRENDPNIFCFLIEANIEQAVILDHYRKAKVIAYDSWNEKLRKTSIKKTLPEPSSQYITALRKKIGGDVPRSIVTRGTKACNAIWDKWIFKGKKGPMPTALVGAESNQNFSIGTGFKLRAASIDVGSAKNIHVSEMISGEYNPSRSIKYAIIERTEGLIYRVYGKYSR</sequence>
<proteinExistence type="predicted"/>
<dbReference type="Proteomes" id="UP000221250">
    <property type="component" value="Segment"/>
</dbReference>
<accession>A0A1S6L3E0</accession>
<evidence type="ECO:0000313" key="1">
    <source>
        <dbReference type="EMBL" id="AQT28690.1"/>
    </source>
</evidence>
<name>A0A1S6L3E0_9CAUD</name>
<protein>
    <submittedName>
        <fullName evidence="1">Uncharacterized protein</fullName>
    </submittedName>
</protein>
<evidence type="ECO:0000313" key="2">
    <source>
        <dbReference type="Proteomes" id="UP000221250"/>
    </source>
</evidence>
<keyword evidence="2" id="KW-1185">Reference proteome</keyword>
<gene>
    <name evidence="1" type="ORF">YOLOSWAG_212</name>
</gene>
<organism evidence="1 2">
    <name type="scientific">Erwinia phage vB_EamM_Yoloswag</name>
    <dbReference type="NCBI Taxonomy" id="1958956"/>
    <lineage>
        <taxon>Viruses</taxon>
        <taxon>Duplodnaviria</taxon>
        <taxon>Heunggongvirae</taxon>
        <taxon>Uroviricota</taxon>
        <taxon>Caudoviricetes</taxon>
        <taxon>Yoloswagvirus</taxon>
        <taxon>Yoloswagvirus yoloswag</taxon>
    </lineage>
</organism>
<reference evidence="1 2" key="1">
    <citation type="submission" date="2017-01" db="EMBL/GenBank/DDBJ databases">
        <authorList>
            <person name="Mah S.A."/>
            <person name="Swanson W.J."/>
            <person name="Moy G.W."/>
            <person name="Vacquier V.D."/>
        </authorList>
    </citation>
    <scope>NUCLEOTIDE SEQUENCE [LARGE SCALE GENOMIC DNA]</scope>
</reference>
<dbReference type="EMBL" id="KY448244">
    <property type="protein sequence ID" value="AQT28690.1"/>
    <property type="molecule type" value="Genomic_DNA"/>
</dbReference>